<dbReference type="PANTHER" id="PTHR11439:SF483">
    <property type="entry name" value="PEPTIDE SYNTHASE GLIP-LIKE, PUTATIVE (AFU_ORTHOLOGUE AFUA_3G12920)-RELATED"/>
    <property type="match status" value="1"/>
</dbReference>
<keyword evidence="3" id="KW-0808">Transferase</keyword>
<dbReference type="Proteomes" id="UP000673691">
    <property type="component" value="Unassembled WGS sequence"/>
</dbReference>
<evidence type="ECO:0000259" key="2">
    <source>
        <dbReference type="Pfam" id="PF07727"/>
    </source>
</evidence>
<evidence type="ECO:0000256" key="1">
    <source>
        <dbReference type="SAM" id="MobiDB-lite"/>
    </source>
</evidence>
<organism evidence="3 4">
    <name type="scientific">Olpidium bornovanus</name>
    <dbReference type="NCBI Taxonomy" id="278681"/>
    <lineage>
        <taxon>Eukaryota</taxon>
        <taxon>Fungi</taxon>
        <taxon>Fungi incertae sedis</taxon>
        <taxon>Olpidiomycota</taxon>
        <taxon>Olpidiomycotina</taxon>
        <taxon>Olpidiomycetes</taxon>
        <taxon>Olpidiales</taxon>
        <taxon>Olpidiaceae</taxon>
        <taxon>Olpidium</taxon>
    </lineage>
</organism>
<keyword evidence="4" id="KW-1185">Reference proteome</keyword>
<proteinExistence type="predicted"/>
<dbReference type="GO" id="GO:0003964">
    <property type="term" value="F:RNA-directed DNA polymerase activity"/>
    <property type="evidence" value="ECO:0007669"/>
    <property type="project" value="UniProtKB-KW"/>
</dbReference>
<evidence type="ECO:0000313" key="3">
    <source>
        <dbReference type="EMBL" id="KAG5461538.1"/>
    </source>
</evidence>
<reference evidence="3 4" key="1">
    <citation type="journal article" name="Sci. Rep.">
        <title>Genome-scale phylogenetic analyses confirm Olpidium as the closest living zoosporic fungus to the non-flagellated, terrestrial fungi.</title>
        <authorList>
            <person name="Chang Y."/>
            <person name="Rochon D."/>
            <person name="Sekimoto S."/>
            <person name="Wang Y."/>
            <person name="Chovatia M."/>
            <person name="Sandor L."/>
            <person name="Salamov A."/>
            <person name="Grigoriev I.V."/>
            <person name="Stajich J.E."/>
            <person name="Spatafora J.W."/>
        </authorList>
    </citation>
    <scope>NUCLEOTIDE SEQUENCE [LARGE SCALE GENOMIC DNA]</scope>
    <source>
        <strain evidence="3">S191</strain>
    </source>
</reference>
<dbReference type="OrthoDB" id="3344688at2759"/>
<feature type="domain" description="Reverse transcriptase Ty1/copia-type" evidence="2">
    <location>
        <begin position="43"/>
        <end position="167"/>
    </location>
</feature>
<comment type="caution">
    <text evidence="3">The sequence shown here is derived from an EMBL/GenBank/DDBJ whole genome shotgun (WGS) entry which is preliminary data.</text>
</comment>
<feature type="region of interest" description="Disordered" evidence="1">
    <location>
        <begin position="275"/>
        <end position="300"/>
    </location>
</feature>
<keyword evidence="3" id="KW-0695">RNA-directed DNA polymerase</keyword>
<dbReference type="EMBL" id="JAEFCI010003494">
    <property type="protein sequence ID" value="KAG5461538.1"/>
    <property type="molecule type" value="Genomic_DNA"/>
</dbReference>
<accession>A0A8H7ZYW6</accession>
<dbReference type="InterPro" id="IPR013103">
    <property type="entry name" value="RVT_2"/>
</dbReference>
<keyword evidence="3" id="KW-0548">Nucleotidyltransferase</keyword>
<dbReference type="Pfam" id="PF07727">
    <property type="entry name" value="RVT_2"/>
    <property type="match status" value="1"/>
</dbReference>
<protein>
    <submittedName>
        <fullName evidence="3">Reverse transcriptase (RNA-dependent DNA polymerase)-domain-containing protein</fullName>
    </submittedName>
</protein>
<gene>
    <name evidence="3" type="ORF">BJ554DRAFT_6249</name>
</gene>
<sequence length="322" mass="35820">MARTECDGAKTVVDGANSVIAKTVVDRANPVMTGLDYVSVDLLYGLKQAGRAWVTRRDNVLRRLGFDRLQADHGAYARREKDGSGRDTVTWILSWVDDLVTFAPSVETIQRVKAGLKEEFGIIEPGELASVVGLLVTQNRTAGEIAQDQTAYIQALAARYGLSEAVPAHQADERLTDVTRYRELIGAFLFVAMCTRPEVEFVVGYLGRRQSAPHALDWTAALRVLRYLTRTADTCLTYRKRDSDAGTNALWPQGFCDADYAECLGTRRSTSGRFYHGRRSSDLEESPPGNHGDIYHRGGVQNHKYTNSNMHNSVIRYICIIV</sequence>
<name>A0A8H7ZYW6_9FUNG</name>
<evidence type="ECO:0000313" key="4">
    <source>
        <dbReference type="Proteomes" id="UP000673691"/>
    </source>
</evidence>
<dbReference type="PANTHER" id="PTHR11439">
    <property type="entry name" value="GAG-POL-RELATED RETROTRANSPOSON"/>
    <property type="match status" value="1"/>
</dbReference>
<dbReference type="AlphaFoldDB" id="A0A8H7ZYW6"/>